<gene>
    <name evidence="3" type="ORF">GCM10011514_31800</name>
</gene>
<organism evidence="3 4">
    <name type="scientific">Emticicia aquatilis</name>
    <dbReference type="NCBI Taxonomy" id="1537369"/>
    <lineage>
        <taxon>Bacteria</taxon>
        <taxon>Pseudomonadati</taxon>
        <taxon>Bacteroidota</taxon>
        <taxon>Cytophagia</taxon>
        <taxon>Cytophagales</taxon>
        <taxon>Leadbetterellaceae</taxon>
        <taxon>Emticicia</taxon>
    </lineage>
</organism>
<proteinExistence type="inferred from homology"/>
<dbReference type="CDD" id="cd20736">
    <property type="entry name" value="PoNe_Nuclease"/>
    <property type="match status" value="1"/>
</dbReference>
<dbReference type="AlphaFoldDB" id="A0A916YXL0"/>
<evidence type="ECO:0000313" key="3">
    <source>
        <dbReference type="EMBL" id="GGD65391.1"/>
    </source>
</evidence>
<dbReference type="InterPro" id="IPR011335">
    <property type="entry name" value="Restrct_endonuc-II-like"/>
</dbReference>
<evidence type="ECO:0000313" key="4">
    <source>
        <dbReference type="Proteomes" id="UP000609064"/>
    </source>
</evidence>
<protein>
    <recommendedName>
        <fullName evidence="2">UPF0102 protein GCM10011514_31800</fullName>
    </recommendedName>
</protein>
<dbReference type="EMBL" id="BMKK01000006">
    <property type="protein sequence ID" value="GGD65391.1"/>
    <property type="molecule type" value="Genomic_DNA"/>
</dbReference>
<dbReference type="HAMAP" id="MF_00048">
    <property type="entry name" value="UPF0102"/>
    <property type="match status" value="1"/>
</dbReference>
<reference evidence="3" key="2">
    <citation type="submission" date="2020-09" db="EMBL/GenBank/DDBJ databases">
        <authorList>
            <person name="Sun Q."/>
            <person name="Zhou Y."/>
        </authorList>
    </citation>
    <scope>NUCLEOTIDE SEQUENCE</scope>
    <source>
        <strain evidence="3">CGMCC 1.15958</strain>
    </source>
</reference>
<evidence type="ECO:0000256" key="1">
    <source>
        <dbReference type="ARBA" id="ARBA00006738"/>
    </source>
</evidence>
<dbReference type="PANTHER" id="PTHR34039:SF1">
    <property type="entry name" value="UPF0102 PROTEIN YRAN"/>
    <property type="match status" value="1"/>
</dbReference>
<evidence type="ECO:0000256" key="2">
    <source>
        <dbReference type="HAMAP-Rule" id="MF_00048"/>
    </source>
</evidence>
<dbReference type="InterPro" id="IPR011856">
    <property type="entry name" value="tRNA_endonuc-like_dom_sf"/>
</dbReference>
<dbReference type="RefSeq" id="WP_188767239.1">
    <property type="nucleotide sequence ID" value="NZ_BMKK01000006.1"/>
</dbReference>
<dbReference type="SUPFAM" id="SSF52980">
    <property type="entry name" value="Restriction endonuclease-like"/>
    <property type="match status" value="1"/>
</dbReference>
<dbReference type="Pfam" id="PF02021">
    <property type="entry name" value="UPF0102"/>
    <property type="match status" value="1"/>
</dbReference>
<comment type="caution">
    <text evidence="3">The sequence shown here is derived from an EMBL/GenBank/DDBJ whole genome shotgun (WGS) entry which is preliminary data.</text>
</comment>
<dbReference type="Gene3D" id="3.40.1350.10">
    <property type="match status" value="1"/>
</dbReference>
<sequence length="116" mass="13332">MAEHNETGNKAEAMAAKFLEKKGYEILDQNYTHGKGEIDIVVLKDGWLVFVEVRARSEVAHGFPEQTISKNKASLIIKTAENYIYEHDWHGNVRFDIIAITVGEKFEIMHFEDAFF</sequence>
<dbReference type="GO" id="GO:0003676">
    <property type="term" value="F:nucleic acid binding"/>
    <property type="evidence" value="ECO:0007669"/>
    <property type="project" value="InterPro"/>
</dbReference>
<dbReference type="InterPro" id="IPR003509">
    <property type="entry name" value="UPF0102_YraN-like"/>
</dbReference>
<accession>A0A916YXL0</accession>
<comment type="similarity">
    <text evidence="1 2">Belongs to the UPF0102 family.</text>
</comment>
<reference evidence="3" key="1">
    <citation type="journal article" date="2014" name="Int. J. Syst. Evol. Microbiol.">
        <title>Complete genome sequence of Corynebacterium casei LMG S-19264T (=DSM 44701T), isolated from a smear-ripened cheese.</title>
        <authorList>
            <consortium name="US DOE Joint Genome Institute (JGI-PGF)"/>
            <person name="Walter F."/>
            <person name="Albersmeier A."/>
            <person name="Kalinowski J."/>
            <person name="Ruckert C."/>
        </authorList>
    </citation>
    <scope>NUCLEOTIDE SEQUENCE</scope>
    <source>
        <strain evidence="3">CGMCC 1.15958</strain>
    </source>
</reference>
<name>A0A916YXL0_9BACT</name>
<keyword evidence="4" id="KW-1185">Reference proteome</keyword>
<dbReference type="NCBIfam" id="NF009150">
    <property type="entry name" value="PRK12497.1-3"/>
    <property type="match status" value="1"/>
</dbReference>
<dbReference type="PANTHER" id="PTHR34039">
    <property type="entry name" value="UPF0102 PROTEIN YRAN"/>
    <property type="match status" value="1"/>
</dbReference>
<dbReference type="Proteomes" id="UP000609064">
    <property type="component" value="Unassembled WGS sequence"/>
</dbReference>